<dbReference type="PANTHER" id="PTHR38474">
    <property type="entry name" value="SLR0299 PROTEIN"/>
    <property type="match status" value="1"/>
</dbReference>
<dbReference type="InterPro" id="IPR023213">
    <property type="entry name" value="CAT-like_dom_sf"/>
</dbReference>
<gene>
    <name evidence="1" type="ORF">SAMN02745111_02106</name>
</gene>
<accession>A0A1T4W128</accession>
<dbReference type="RefSeq" id="WP_078766935.1">
    <property type="nucleotide sequence ID" value="NZ_FUXZ01000014.1"/>
</dbReference>
<dbReference type="InterPro" id="IPR001707">
    <property type="entry name" value="Cmp_AcTrfase"/>
</dbReference>
<dbReference type="EMBL" id="FUXZ01000014">
    <property type="protein sequence ID" value="SKA70758.1"/>
    <property type="molecule type" value="Genomic_DNA"/>
</dbReference>
<name>A0A1T4W128_9FIRM</name>
<reference evidence="1 2" key="1">
    <citation type="submission" date="2017-02" db="EMBL/GenBank/DDBJ databases">
        <authorList>
            <person name="Peterson S.W."/>
        </authorList>
    </citation>
    <scope>NUCLEOTIDE SEQUENCE [LARGE SCALE GENOMIC DNA]</scope>
    <source>
        <strain evidence="1 2">ATCC 35992</strain>
    </source>
</reference>
<dbReference type="SMART" id="SM01059">
    <property type="entry name" value="CAT"/>
    <property type="match status" value="1"/>
</dbReference>
<keyword evidence="1" id="KW-0808">Transferase</keyword>
<dbReference type="AlphaFoldDB" id="A0A1T4W128"/>
<evidence type="ECO:0000313" key="2">
    <source>
        <dbReference type="Proteomes" id="UP000190814"/>
    </source>
</evidence>
<dbReference type="OrthoDB" id="9801766at2"/>
<evidence type="ECO:0000313" key="1">
    <source>
        <dbReference type="EMBL" id="SKA70758.1"/>
    </source>
</evidence>
<dbReference type="SUPFAM" id="SSF52777">
    <property type="entry name" value="CoA-dependent acyltransferases"/>
    <property type="match status" value="1"/>
</dbReference>
<dbReference type="PANTHER" id="PTHR38474:SF2">
    <property type="entry name" value="CHLORAMPHENICOL ACETYLTRANSFERASE"/>
    <property type="match status" value="1"/>
</dbReference>
<organism evidence="1 2">
    <name type="scientific">Eubacterium uniforme</name>
    <dbReference type="NCBI Taxonomy" id="39495"/>
    <lineage>
        <taxon>Bacteria</taxon>
        <taxon>Bacillati</taxon>
        <taxon>Bacillota</taxon>
        <taxon>Clostridia</taxon>
        <taxon>Eubacteriales</taxon>
        <taxon>Eubacteriaceae</taxon>
        <taxon>Eubacterium</taxon>
    </lineage>
</organism>
<protein>
    <submittedName>
        <fullName evidence="1">Chloramphenicol O-acetyltransferase</fullName>
    </submittedName>
</protein>
<proteinExistence type="predicted"/>
<dbReference type="Gene3D" id="3.30.559.10">
    <property type="entry name" value="Chloramphenicol acetyltransferase-like domain"/>
    <property type="match status" value="1"/>
</dbReference>
<dbReference type="NCBIfam" id="NF040638">
    <property type="entry name" value="CatA_like_3"/>
    <property type="match status" value="1"/>
</dbReference>
<sequence>MDYKVIDKERYYRKGVYEHFTKDCKCSTSMTARIDVTELVKRSECTNSKFYVDFLYVLTKVLNSREDYRMGYIYEKDELICYDKVNPTHYVFHEDSETCTPVYSEYHEDYRSFYKAVIEDIKKAKESKSYNLDSANHPNNFEASYISWISYDSLNLELPDGYLYFAPIINWGRYREEDGKLVMPVSVRMNHAIADGYLVALVFKLLEQEIAEFCRGYDKMEVIDGKFILKDREDGSMLLYCQDIKDLKINPDTNEHTEDKFTVSIYTFNAENANKLRNSLSASNYERALYDRFYVNGSSEDWFDSTAFAKYCSEHDIEYKCDRRNNIWFRPCIDDNIRVIMNYLKIVEKLDVPAVYPDPNYAQPEDSYWPLSVDLDSKVVKEVQGDMVCQTYEGAYDILKFNEISRFYL</sequence>
<dbReference type="Pfam" id="PF00302">
    <property type="entry name" value="CAT"/>
    <property type="match status" value="1"/>
</dbReference>
<dbReference type="STRING" id="39495.SAMN02745111_02106"/>
<dbReference type="Proteomes" id="UP000190814">
    <property type="component" value="Unassembled WGS sequence"/>
</dbReference>
<keyword evidence="2" id="KW-1185">Reference proteome</keyword>
<dbReference type="GO" id="GO:0008811">
    <property type="term" value="F:chloramphenicol O-acetyltransferase activity"/>
    <property type="evidence" value="ECO:0007669"/>
    <property type="project" value="InterPro"/>
</dbReference>